<dbReference type="InParanoid" id="A0A162T0G8"/>
<reference evidence="2" key="1">
    <citation type="submission" date="2015-06" db="EMBL/GenBank/DDBJ databases">
        <title>Expansion of signal transduction pathways in fungi by whole-genome duplication.</title>
        <authorList>
            <consortium name="DOE Joint Genome Institute"/>
            <person name="Corrochano L.M."/>
            <person name="Kuo A."/>
            <person name="Marcet-Houben M."/>
            <person name="Polaino S."/>
            <person name="Salamov A."/>
            <person name="Villalobos J.M."/>
            <person name="Alvarez M.I."/>
            <person name="Avalos J."/>
            <person name="Benito E.P."/>
            <person name="Benoit I."/>
            <person name="Burger G."/>
            <person name="Camino L.P."/>
            <person name="Canovas D."/>
            <person name="Cerda-Olmedo E."/>
            <person name="Cheng J.-F."/>
            <person name="Dominguez A."/>
            <person name="Elias M."/>
            <person name="Eslava A.P."/>
            <person name="Glaser F."/>
            <person name="Grimwood J."/>
            <person name="Gutierrez G."/>
            <person name="Heitman J."/>
            <person name="Henrissat B."/>
            <person name="Iturriaga E.A."/>
            <person name="Lang B.F."/>
            <person name="Lavin J.L."/>
            <person name="Lee S."/>
            <person name="Li W."/>
            <person name="Lindquist E."/>
            <person name="Lopez-Garcia S."/>
            <person name="Luque E.M."/>
            <person name="Marcos A.T."/>
            <person name="Martin J."/>
            <person name="McCluskey K."/>
            <person name="Medina H.R."/>
            <person name="Miralles-Duran A."/>
            <person name="Miyazaki A."/>
            <person name="Munoz-Torres E."/>
            <person name="Oguiza J.A."/>
            <person name="Ohm R."/>
            <person name="Olmedo M."/>
            <person name="Orejas M."/>
            <person name="Ortiz-Castellanos L."/>
            <person name="Pisabarro A.G."/>
            <person name="Rodriguez-Romero J."/>
            <person name="Ruiz-Herrera J."/>
            <person name="Ruiz-Vazquez R."/>
            <person name="Sanz C."/>
            <person name="Schackwitz W."/>
            <person name="Schmutz J."/>
            <person name="Shahriari M."/>
            <person name="Shelest E."/>
            <person name="Silva-Franco F."/>
            <person name="Soanes D."/>
            <person name="Syed K."/>
            <person name="Tagua V.G."/>
            <person name="Talbot N.J."/>
            <person name="Thon M."/>
            <person name="De vries R.P."/>
            <person name="Wiebenga A."/>
            <person name="Yadav J.S."/>
            <person name="Braun E.L."/>
            <person name="Baker S."/>
            <person name="Garre V."/>
            <person name="Horwitz B."/>
            <person name="Torres-Martinez S."/>
            <person name="Idnurm A."/>
            <person name="Herrera-Estrella A."/>
            <person name="Gabaldon T."/>
            <person name="Grigoriev I.V."/>
        </authorList>
    </citation>
    <scope>NUCLEOTIDE SEQUENCE [LARGE SCALE GENOMIC DNA]</scope>
    <source>
        <strain evidence="2">NRRL 1555(-)</strain>
    </source>
</reference>
<name>A0A162T0G8_PHYB8</name>
<accession>A0A162T0G8</accession>
<protein>
    <submittedName>
        <fullName evidence="1">Uncharacterized protein</fullName>
    </submittedName>
</protein>
<keyword evidence="2" id="KW-1185">Reference proteome</keyword>
<proteinExistence type="predicted"/>
<gene>
    <name evidence="1" type="ORF">PHYBLDRAFT_176293</name>
</gene>
<dbReference type="RefSeq" id="XP_018283282.1">
    <property type="nucleotide sequence ID" value="XM_018437725.1"/>
</dbReference>
<dbReference type="AlphaFoldDB" id="A0A162T0G8"/>
<dbReference type="EMBL" id="KV441011">
    <property type="protein sequence ID" value="OAD65242.1"/>
    <property type="molecule type" value="Genomic_DNA"/>
</dbReference>
<evidence type="ECO:0000313" key="2">
    <source>
        <dbReference type="Proteomes" id="UP000077315"/>
    </source>
</evidence>
<evidence type="ECO:0000313" key="1">
    <source>
        <dbReference type="EMBL" id="OAD65242.1"/>
    </source>
</evidence>
<sequence length="116" mass="13731">MENAMVFYLNFDKLAFTYGVCQNTEKTHPETGEYQALHNMVTELYCVIIMIRCYSKYGTPKRYQFIEHEKEREITQGKRMNIILAGSADSNQSILFIFEDQKTFITTLWQGCCFRR</sequence>
<dbReference type="GeneID" id="28998631"/>
<organism evidence="1 2">
    <name type="scientific">Phycomyces blakesleeanus (strain ATCC 8743b / DSM 1359 / FGSC 10004 / NBRC 33097 / NRRL 1555)</name>
    <dbReference type="NCBI Taxonomy" id="763407"/>
    <lineage>
        <taxon>Eukaryota</taxon>
        <taxon>Fungi</taxon>
        <taxon>Fungi incertae sedis</taxon>
        <taxon>Mucoromycota</taxon>
        <taxon>Mucoromycotina</taxon>
        <taxon>Mucoromycetes</taxon>
        <taxon>Mucorales</taxon>
        <taxon>Phycomycetaceae</taxon>
        <taxon>Phycomyces</taxon>
    </lineage>
</organism>
<dbReference type="Proteomes" id="UP000077315">
    <property type="component" value="Unassembled WGS sequence"/>
</dbReference>
<dbReference type="VEuPathDB" id="FungiDB:PHYBLDRAFT_176293"/>